<dbReference type="Proteomes" id="UP000092460">
    <property type="component" value="Unassembled WGS sequence"/>
</dbReference>
<proteinExistence type="inferred from homology"/>
<dbReference type="STRING" id="67801.A0A1B0C1Y6"/>
<reference evidence="11" key="2">
    <citation type="submission" date="2020-05" db="UniProtKB">
        <authorList>
            <consortium name="EnsemblMetazoa"/>
        </authorList>
    </citation>
    <scope>IDENTIFICATION</scope>
    <source>
        <strain evidence="11">IAEA</strain>
    </source>
</reference>
<dbReference type="GO" id="GO:0030170">
    <property type="term" value="F:pyridoxal phosphate binding"/>
    <property type="evidence" value="ECO:0007669"/>
    <property type="project" value="InterPro"/>
</dbReference>
<keyword evidence="4" id="KW-0479">Metal-binding</keyword>
<dbReference type="FunFam" id="3.30.160.60:FF:000538">
    <property type="entry name" value="zinc finger protein 853"/>
    <property type="match status" value="1"/>
</dbReference>
<dbReference type="GO" id="GO:0006783">
    <property type="term" value="P:heme biosynthetic process"/>
    <property type="evidence" value="ECO:0007669"/>
    <property type="project" value="TreeGrafter"/>
</dbReference>
<dbReference type="AlphaFoldDB" id="A0A1B0C1Y6"/>
<keyword evidence="6 9" id="KW-0863">Zinc-finger</keyword>
<dbReference type="Gene3D" id="3.30.160.60">
    <property type="entry name" value="Classic Zinc Finger"/>
    <property type="match status" value="2"/>
</dbReference>
<dbReference type="VEuPathDB" id="VectorBase:GPPI046893"/>
<feature type="domain" description="C2H2-type" evidence="10">
    <location>
        <begin position="362"/>
        <end position="389"/>
    </location>
</feature>
<accession>A0A1B0C1Y6</accession>
<feature type="domain" description="C2H2-type" evidence="10">
    <location>
        <begin position="391"/>
        <end position="418"/>
    </location>
</feature>
<dbReference type="InterPro" id="IPR015424">
    <property type="entry name" value="PyrdxlP-dep_Trfase"/>
</dbReference>
<dbReference type="GO" id="GO:0003870">
    <property type="term" value="F:5-aminolevulinate synthase activity"/>
    <property type="evidence" value="ECO:0007669"/>
    <property type="project" value="TreeGrafter"/>
</dbReference>
<organism evidence="11 12">
    <name type="scientific">Glossina palpalis gambiensis</name>
    <dbReference type="NCBI Taxonomy" id="67801"/>
    <lineage>
        <taxon>Eukaryota</taxon>
        <taxon>Metazoa</taxon>
        <taxon>Ecdysozoa</taxon>
        <taxon>Arthropoda</taxon>
        <taxon>Hexapoda</taxon>
        <taxon>Insecta</taxon>
        <taxon>Pterygota</taxon>
        <taxon>Neoptera</taxon>
        <taxon>Endopterygota</taxon>
        <taxon>Diptera</taxon>
        <taxon>Brachycera</taxon>
        <taxon>Muscomorpha</taxon>
        <taxon>Hippoboscoidea</taxon>
        <taxon>Glossinidae</taxon>
        <taxon>Glossina</taxon>
    </lineage>
</organism>
<evidence type="ECO:0000259" key="10">
    <source>
        <dbReference type="PROSITE" id="PS50157"/>
    </source>
</evidence>
<dbReference type="InterPro" id="IPR004839">
    <property type="entry name" value="Aminotransferase_I/II_large"/>
</dbReference>
<evidence type="ECO:0000256" key="5">
    <source>
        <dbReference type="ARBA" id="ARBA00022737"/>
    </source>
</evidence>
<dbReference type="GO" id="GO:0042541">
    <property type="term" value="P:hemoglobin biosynthetic process"/>
    <property type="evidence" value="ECO:0007669"/>
    <property type="project" value="TreeGrafter"/>
</dbReference>
<dbReference type="Pfam" id="PF25063">
    <property type="entry name" value="ARM_TT21_C"/>
    <property type="match status" value="1"/>
</dbReference>
<keyword evidence="3" id="KW-0808">Transferase</keyword>
<evidence type="ECO:0000256" key="3">
    <source>
        <dbReference type="ARBA" id="ARBA00022679"/>
    </source>
</evidence>
<evidence type="ECO:0000256" key="1">
    <source>
        <dbReference type="ARBA" id="ARBA00001933"/>
    </source>
</evidence>
<evidence type="ECO:0000256" key="6">
    <source>
        <dbReference type="ARBA" id="ARBA00022771"/>
    </source>
</evidence>
<dbReference type="PANTHER" id="PTHR13693:SF102">
    <property type="entry name" value="2-AMINO-3-KETOBUTYRATE COENZYME A LIGASE, MITOCHONDRIAL"/>
    <property type="match status" value="1"/>
</dbReference>
<dbReference type="InterPro" id="IPR056834">
    <property type="entry name" value="ARM_TT21_C"/>
</dbReference>
<keyword evidence="12" id="KW-1185">Reference proteome</keyword>
<evidence type="ECO:0000256" key="7">
    <source>
        <dbReference type="ARBA" id="ARBA00022833"/>
    </source>
</evidence>
<dbReference type="GO" id="GO:0005739">
    <property type="term" value="C:mitochondrion"/>
    <property type="evidence" value="ECO:0007669"/>
    <property type="project" value="TreeGrafter"/>
</dbReference>
<dbReference type="PANTHER" id="PTHR13693">
    <property type="entry name" value="CLASS II AMINOTRANSFERASE/8-AMINO-7-OXONONANOATE SYNTHASE"/>
    <property type="match status" value="1"/>
</dbReference>
<dbReference type="InterPro" id="IPR015421">
    <property type="entry name" value="PyrdxlP-dep_Trfase_major"/>
</dbReference>
<evidence type="ECO:0000256" key="9">
    <source>
        <dbReference type="PROSITE-ProRule" id="PRU00042"/>
    </source>
</evidence>
<sequence>MKSNQIAATRDFYPWEPGISIDFSNGCSLANDKRSLLVDYSELHMNLVTSERKAVTIRTESENKHTEFECRTSNYAPVVLEQSIQQTKTKTSYLQGVRHGSGAGGTRNISGNSLHHEMLEARLAKLQEKEAALLFTSCFVANDSTQFTLARLLPDWHIFSDSGNHASMIQAVLKSIYSVITMSNTLKRAPKIVAFETVHSMIGDVCPLEELCDVAHAITFVDEVHTVGLYGEHGAGIGERDVVMHKMDIISGTLGKAYGNIGVYIAGSSNLIDMIRSYAAGFIFTTSLPPTLCCGALQSVEIPASQEGQELRALHCRNVCYLRNLLKREDIKPYLCSECGKSFSSSSTLRQHLLCHKDGKQYQCPDCPRKFSYRSDLFSHSEVHQAKPKSHVCDVCGRGFTMPYMLKKHKMYHNNDRPFIANIVAKASKEKYQVEQALQDFIELSAREENPDAVGPILGMATALVMSKQAHGAKNNLKRLAKVAWKFEEAEYLERSWLLLADIY</sequence>
<reference evidence="12" key="1">
    <citation type="submission" date="2015-01" db="EMBL/GenBank/DDBJ databases">
        <authorList>
            <person name="Aksoy S."/>
            <person name="Warren W."/>
            <person name="Wilson R.K."/>
        </authorList>
    </citation>
    <scope>NUCLEOTIDE SEQUENCE [LARGE SCALE GENOMIC DNA]</scope>
    <source>
        <strain evidence="12">IAEA</strain>
    </source>
</reference>
<protein>
    <recommendedName>
        <fullName evidence="10">C2H2-type domain-containing protein</fullName>
    </recommendedName>
</protein>
<name>A0A1B0C1Y6_9MUSC</name>
<keyword evidence="7" id="KW-0862">Zinc</keyword>
<evidence type="ECO:0000313" key="12">
    <source>
        <dbReference type="Proteomes" id="UP000092460"/>
    </source>
</evidence>
<dbReference type="Gene3D" id="3.40.640.10">
    <property type="entry name" value="Type I PLP-dependent aspartate aminotransferase-like (Major domain)"/>
    <property type="match status" value="1"/>
</dbReference>
<dbReference type="GO" id="GO:0008270">
    <property type="term" value="F:zinc ion binding"/>
    <property type="evidence" value="ECO:0007669"/>
    <property type="project" value="UniProtKB-KW"/>
</dbReference>
<dbReference type="Pfam" id="PF00155">
    <property type="entry name" value="Aminotran_1_2"/>
    <property type="match status" value="1"/>
</dbReference>
<comment type="similarity">
    <text evidence="2">Belongs to the class-II pyridoxal-phosphate-dependent aminotransferase family.</text>
</comment>
<keyword evidence="8" id="KW-0012">Acyltransferase</keyword>
<dbReference type="PROSITE" id="PS50157">
    <property type="entry name" value="ZINC_FINGER_C2H2_2"/>
    <property type="match status" value="3"/>
</dbReference>
<keyword evidence="5" id="KW-0677">Repeat</keyword>
<dbReference type="InterPro" id="IPR013087">
    <property type="entry name" value="Znf_C2H2_type"/>
</dbReference>
<evidence type="ECO:0000256" key="2">
    <source>
        <dbReference type="ARBA" id="ARBA00008392"/>
    </source>
</evidence>
<evidence type="ECO:0000256" key="4">
    <source>
        <dbReference type="ARBA" id="ARBA00022723"/>
    </source>
</evidence>
<dbReference type="PROSITE" id="PS00028">
    <property type="entry name" value="ZINC_FINGER_C2H2_1"/>
    <property type="match status" value="3"/>
</dbReference>
<dbReference type="SUPFAM" id="SSF53383">
    <property type="entry name" value="PLP-dependent transferases"/>
    <property type="match status" value="1"/>
</dbReference>
<comment type="cofactor">
    <cofactor evidence="1">
        <name>pyridoxal 5'-phosphate</name>
        <dbReference type="ChEBI" id="CHEBI:597326"/>
    </cofactor>
</comment>
<dbReference type="SMART" id="SM00355">
    <property type="entry name" value="ZnF_C2H2"/>
    <property type="match status" value="3"/>
</dbReference>
<dbReference type="InterPro" id="IPR036236">
    <property type="entry name" value="Znf_C2H2_sf"/>
</dbReference>
<feature type="domain" description="C2H2-type" evidence="10">
    <location>
        <begin position="334"/>
        <end position="361"/>
    </location>
</feature>
<dbReference type="Pfam" id="PF00096">
    <property type="entry name" value="zf-C2H2"/>
    <property type="match status" value="2"/>
</dbReference>
<evidence type="ECO:0000256" key="8">
    <source>
        <dbReference type="ARBA" id="ARBA00023315"/>
    </source>
</evidence>
<dbReference type="EnsemblMetazoa" id="GPPI046893-RA">
    <property type="protein sequence ID" value="GPPI046893-PA"/>
    <property type="gene ID" value="GPPI046893"/>
</dbReference>
<dbReference type="SUPFAM" id="SSF57667">
    <property type="entry name" value="beta-beta-alpha zinc fingers"/>
    <property type="match status" value="2"/>
</dbReference>
<evidence type="ECO:0000313" key="11">
    <source>
        <dbReference type="EnsemblMetazoa" id="GPPI046893-PA"/>
    </source>
</evidence>
<dbReference type="InterPro" id="IPR050087">
    <property type="entry name" value="AON_synthase_class-II"/>
</dbReference>
<dbReference type="GO" id="GO:0048821">
    <property type="term" value="P:erythrocyte development"/>
    <property type="evidence" value="ECO:0007669"/>
    <property type="project" value="TreeGrafter"/>
</dbReference>
<dbReference type="EMBL" id="JXJN01024222">
    <property type="status" value="NOT_ANNOTATED_CDS"/>
    <property type="molecule type" value="Genomic_DNA"/>
</dbReference>